<evidence type="ECO:0000256" key="7">
    <source>
        <dbReference type="SAM" id="Phobius"/>
    </source>
</evidence>
<proteinExistence type="inferred from homology"/>
<gene>
    <name evidence="8" type="ORF">FVE85_2000</name>
</gene>
<dbReference type="AlphaFoldDB" id="A0A5J4YXH2"/>
<evidence type="ECO:0000256" key="4">
    <source>
        <dbReference type="ARBA" id="ARBA00022989"/>
    </source>
</evidence>
<dbReference type="InterPro" id="IPR002528">
    <property type="entry name" value="MATE_fam"/>
</dbReference>
<dbReference type="PANTHER" id="PTHR42893:SF46">
    <property type="entry name" value="PROTEIN DETOXIFICATION 44, CHLOROPLASTIC"/>
    <property type="match status" value="1"/>
</dbReference>
<feature type="transmembrane region" description="Helical" evidence="7">
    <location>
        <begin position="225"/>
        <end position="246"/>
    </location>
</feature>
<feature type="transmembrane region" description="Helical" evidence="7">
    <location>
        <begin position="330"/>
        <end position="351"/>
    </location>
</feature>
<dbReference type="GO" id="GO:0042910">
    <property type="term" value="F:xenobiotic transmembrane transporter activity"/>
    <property type="evidence" value="ECO:0007669"/>
    <property type="project" value="InterPro"/>
</dbReference>
<dbReference type="EMBL" id="VRMN01000003">
    <property type="protein sequence ID" value="KAA8495845.1"/>
    <property type="molecule type" value="Genomic_DNA"/>
</dbReference>
<comment type="subcellular location">
    <subcellularLocation>
        <location evidence="1">Membrane</location>
        <topology evidence="1">Multi-pass membrane protein</topology>
    </subcellularLocation>
</comment>
<keyword evidence="4 7" id="KW-1133">Transmembrane helix</keyword>
<feature type="transmembrane region" description="Helical" evidence="7">
    <location>
        <begin position="518"/>
        <end position="536"/>
    </location>
</feature>
<evidence type="ECO:0000256" key="6">
    <source>
        <dbReference type="SAM" id="MobiDB-lite"/>
    </source>
</evidence>
<feature type="transmembrane region" description="Helical" evidence="7">
    <location>
        <begin position="303"/>
        <end position="323"/>
    </location>
</feature>
<keyword evidence="5 7" id="KW-0472">Membrane</keyword>
<feature type="transmembrane region" description="Helical" evidence="7">
    <location>
        <begin position="258"/>
        <end position="283"/>
    </location>
</feature>
<evidence type="ECO:0000256" key="1">
    <source>
        <dbReference type="ARBA" id="ARBA00004141"/>
    </source>
</evidence>
<dbReference type="GO" id="GO:0015297">
    <property type="term" value="F:antiporter activity"/>
    <property type="evidence" value="ECO:0007669"/>
    <property type="project" value="InterPro"/>
</dbReference>
<comment type="similarity">
    <text evidence="2">Belongs to the multi antimicrobial extrusion (MATE) (TC 2.A.66.1) family.</text>
</comment>
<feature type="transmembrane region" description="Helical" evidence="7">
    <location>
        <begin position="548"/>
        <end position="566"/>
    </location>
</feature>
<dbReference type="OrthoDB" id="2126698at2759"/>
<sequence>MENVSAFLCARPSSRGAFASGRSAWPPCRCDQRTRTQTTAEWVARKRARVEWNVLAPCGRLRVLRRAALPGDDSEKVPESSEEGAPKDAPGAKKALNQEQIQAAIDTLIQSLQRPSRRTAGAEAGDGEVAIPSPQVRVANVVSKAGVEPLSSQRWWSSPKAAKRRFATFLAYGSEYDAEIWSLALPSYGTMILDPLATLIDTSMVGMLGAMQLGGVGAANPMCSYVSWIFFFLSVTTTSGVARCVAREDRVGASRTIALNLWVALILGCLSFLIMFSVAPALMTLIGCNPEVLSHAVDYLRTRAFGAPATLTFFVASGALRGFQDLRMGFYASMLANAINLLLDYVLMFPFGLGTWGAGFATSFSQYASSMVLLASLFRSKRLSWDDMKRVPSFSQVMDVLKPGGTLMTRKALENISFALSISYLASLGVSYLAAQEITRTTWIVCGTAYWPLGATTQVLCSKLLAQERFSAVHRVTQRLLRLALLISASVSICVLLGSNQIPSLFGASETLRPVASQALKCAACVFPIAAMLEIFENVVLSRRLYKFATLAMAASFTVMSIGITMVRRLHLGLRSVWLVTGLFFVTRLLFSAWRIELGDRLDTAEVQIKNKRILHWHFVLNTSAGVTACSIGPSTGTNETGWESAIPSGLVHQASQCSRCRRSHAEMADLGPYDLGTVHADDQTLCACTSQSSPHACRIHAAGATRFRH</sequence>
<evidence type="ECO:0000313" key="8">
    <source>
        <dbReference type="EMBL" id="KAA8495845.1"/>
    </source>
</evidence>
<organism evidence="8 9">
    <name type="scientific">Porphyridium purpureum</name>
    <name type="common">Red alga</name>
    <name type="synonym">Porphyridium cruentum</name>
    <dbReference type="NCBI Taxonomy" id="35688"/>
    <lineage>
        <taxon>Eukaryota</taxon>
        <taxon>Rhodophyta</taxon>
        <taxon>Bangiophyceae</taxon>
        <taxon>Porphyridiales</taxon>
        <taxon>Porphyridiaceae</taxon>
        <taxon>Porphyridium</taxon>
    </lineage>
</organism>
<evidence type="ECO:0000256" key="3">
    <source>
        <dbReference type="ARBA" id="ARBA00022692"/>
    </source>
</evidence>
<evidence type="ECO:0000313" key="9">
    <source>
        <dbReference type="Proteomes" id="UP000324585"/>
    </source>
</evidence>
<dbReference type="PANTHER" id="PTHR42893">
    <property type="entry name" value="PROTEIN DETOXIFICATION 44, CHLOROPLASTIC-RELATED"/>
    <property type="match status" value="1"/>
</dbReference>
<evidence type="ECO:0000256" key="5">
    <source>
        <dbReference type="ARBA" id="ARBA00023136"/>
    </source>
</evidence>
<keyword evidence="9" id="KW-1185">Reference proteome</keyword>
<dbReference type="Pfam" id="PF01554">
    <property type="entry name" value="MatE"/>
    <property type="match status" value="2"/>
</dbReference>
<feature type="region of interest" description="Disordered" evidence="6">
    <location>
        <begin position="70"/>
        <end position="94"/>
    </location>
</feature>
<dbReference type="Proteomes" id="UP000324585">
    <property type="component" value="Unassembled WGS sequence"/>
</dbReference>
<protein>
    <submittedName>
        <fullName evidence="8">Protein DETOXIFICATION 44, chloroplastic</fullName>
    </submittedName>
</protein>
<dbReference type="GO" id="GO:0016020">
    <property type="term" value="C:membrane"/>
    <property type="evidence" value="ECO:0007669"/>
    <property type="project" value="UniProtKB-SubCell"/>
</dbReference>
<evidence type="ECO:0000256" key="2">
    <source>
        <dbReference type="ARBA" id="ARBA00010199"/>
    </source>
</evidence>
<name>A0A5J4YXH2_PORPP</name>
<dbReference type="NCBIfam" id="TIGR00797">
    <property type="entry name" value="matE"/>
    <property type="match status" value="1"/>
</dbReference>
<accession>A0A5J4YXH2</accession>
<keyword evidence="3 7" id="KW-0812">Transmembrane</keyword>
<feature type="transmembrane region" description="Helical" evidence="7">
    <location>
        <begin position="480"/>
        <end position="498"/>
    </location>
</feature>
<feature type="transmembrane region" description="Helical" evidence="7">
    <location>
        <begin position="572"/>
        <end position="591"/>
    </location>
</feature>
<reference evidence="9" key="1">
    <citation type="journal article" date="2019" name="Nat. Commun.">
        <title>Expansion of phycobilisome linker gene families in mesophilic red algae.</title>
        <authorList>
            <person name="Lee J."/>
            <person name="Kim D."/>
            <person name="Bhattacharya D."/>
            <person name="Yoon H.S."/>
        </authorList>
    </citation>
    <scope>NUCLEOTIDE SEQUENCE [LARGE SCALE GENOMIC DNA]</scope>
    <source>
        <strain evidence="9">CCMP 1328</strain>
    </source>
</reference>
<feature type="transmembrane region" description="Helical" evidence="7">
    <location>
        <begin position="357"/>
        <end position="378"/>
    </location>
</feature>
<dbReference type="InterPro" id="IPR044644">
    <property type="entry name" value="DinF-like"/>
</dbReference>
<comment type="caution">
    <text evidence="8">The sequence shown here is derived from an EMBL/GenBank/DDBJ whole genome shotgun (WGS) entry which is preliminary data.</text>
</comment>